<comment type="caution">
    <text evidence="2">The sequence shown here is derived from an EMBL/GenBank/DDBJ whole genome shotgun (WGS) entry which is preliminary data.</text>
</comment>
<keyword evidence="1" id="KW-1133">Transmembrane helix</keyword>
<keyword evidence="3" id="KW-1185">Reference proteome</keyword>
<gene>
    <name evidence="2" type="ORF">DFR62_0723</name>
</gene>
<dbReference type="Proteomes" id="UP000280791">
    <property type="component" value="Unassembled WGS sequence"/>
</dbReference>
<evidence type="ECO:0000313" key="3">
    <source>
        <dbReference type="Proteomes" id="UP000280791"/>
    </source>
</evidence>
<accession>A0A497YJ26</accession>
<name>A0A497YJ26_9BACL</name>
<proteinExistence type="predicted"/>
<sequence length="103" mass="12203">MPHCQNCNFKWSWKDVMVLSLKGKKECPNCNKRQYISPASNFWVTFFTSMAFILPTSFLRAYYEISSSWIFLAIPIYLPLVLLVLPFFYRLSSTRKRFGKTIE</sequence>
<organism evidence="2 3">
    <name type="scientific">Planococcus citreus</name>
    <dbReference type="NCBI Taxonomy" id="1373"/>
    <lineage>
        <taxon>Bacteria</taxon>
        <taxon>Bacillati</taxon>
        <taxon>Bacillota</taxon>
        <taxon>Bacilli</taxon>
        <taxon>Bacillales</taxon>
        <taxon>Caryophanaceae</taxon>
        <taxon>Planococcus</taxon>
    </lineage>
</organism>
<dbReference type="NCBIfam" id="TIGR04104">
    <property type="entry name" value="cxxc_20_cxxc"/>
    <property type="match status" value="1"/>
</dbReference>
<reference evidence="2 3" key="1">
    <citation type="submission" date="2018-10" db="EMBL/GenBank/DDBJ databases">
        <title>Genomic Encyclopedia of Type Strains, Phase IV (KMG-IV): sequencing the most valuable type-strain genomes for metagenomic binning, comparative biology and taxonomic classification.</title>
        <authorList>
            <person name="Goeker M."/>
        </authorList>
    </citation>
    <scope>NUCLEOTIDE SEQUENCE [LARGE SCALE GENOMIC DNA]</scope>
    <source>
        <strain evidence="2 3">DSM 20549</strain>
    </source>
</reference>
<keyword evidence="1" id="KW-0472">Membrane</keyword>
<evidence type="ECO:0000256" key="1">
    <source>
        <dbReference type="SAM" id="Phobius"/>
    </source>
</evidence>
<keyword evidence="1" id="KW-0812">Transmembrane</keyword>
<dbReference type="EMBL" id="RCCP01000001">
    <property type="protein sequence ID" value="RLJ90579.1"/>
    <property type="molecule type" value="Genomic_DNA"/>
</dbReference>
<feature type="transmembrane region" description="Helical" evidence="1">
    <location>
        <begin position="69"/>
        <end position="89"/>
    </location>
</feature>
<protein>
    <submittedName>
        <fullName evidence="2">CXXC-20-CXXC protein</fullName>
    </submittedName>
</protein>
<dbReference type="InterPro" id="IPR026369">
    <property type="entry name" value="CxxC_20_CxxC"/>
</dbReference>
<dbReference type="RefSeq" id="WP_158290837.1">
    <property type="nucleotide sequence ID" value="NZ_QBEW01000068.1"/>
</dbReference>
<feature type="transmembrane region" description="Helical" evidence="1">
    <location>
        <begin position="42"/>
        <end position="63"/>
    </location>
</feature>
<dbReference type="AlphaFoldDB" id="A0A497YJ26"/>
<evidence type="ECO:0000313" key="2">
    <source>
        <dbReference type="EMBL" id="RLJ90579.1"/>
    </source>
</evidence>